<organism evidence="2">
    <name type="scientific">marine metagenome</name>
    <dbReference type="NCBI Taxonomy" id="408172"/>
    <lineage>
        <taxon>unclassified sequences</taxon>
        <taxon>metagenomes</taxon>
        <taxon>ecological metagenomes</taxon>
    </lineage>
</organism>
<name>A0A381S7W3_9ZZZZ</name>
<evidence type="ECO:0000313" key="2">
    <source>
        <dbReference type="EMBL" id="SUZ99381.1"/>
    </source>
</evidence>
<protein>
    <recommendedName>
        <fullName evidence="3">DUF4890 domain-containing protein</fullName>
    </recommendedName>
</protein>
<evidence type="ECO:0008006" key="3">
    <source>
        <dbReference type="Google" id="ProtNLM"/>
    </source>
</evidence>
<proteinExistence type="predicted"/>
<feature type="compositionally biased region" description="Basic and acidic residues" evidence="1">
    <location>
        <begin position="98"/>
        <end position="108"/>
    </location>
</feature>
<dbReference type="AlphaFoldDB" id="A0A381S7W3"/>
<evidence type="ECO:0000256" key="1">
    <source>
        <dbReference type="SAM" id="MobiDB-lite"/>
    </source>
</evidence>
<dbReference type="EMBL" id="UINC01002697">
    <property type="protein sequence ID" value="SUZ99381.1"/>
    <property type="molecule type" value="Genomic_DNA"/>
</dbReference>
<reference evidence="2" key="1">
    <citation type="submission" date="2018-05" db="EMBL/GenBank/DDBJ databases">
        <authorList>
            <person name="Lanie J.A."/>
            <person name="Ng W.-L."/>
            <person name="Kazmierczak K.M."/>
            <person name="Andrzejewski T.M."/>
            <person name="Davidsen T.M."/>
            <person name="Wayne K.J."/>
            <person name="Tettelin H."/>
            <person name="Glass J.I."/>
            <person name="Rusch D."/>
            <person name="Podicherti R."/>
            <person name="Tsui H.-C.T."/>
            <person name="Winkler M.E."/>
        </authorList>
    </citation>
    <scope>NUCLEOTIDE SEQUENCE</scope>
</reference>
<accession>A0A381S7W3</accession>
<sequence>MKLRNFSLILLLFCVSITSAQRMMRQGAEPIDWVKKLDLTDEQAKQMAEIQEYFRSEMMSMMDNPSGDRMGMMYAMQDIQKERDKKIKKILNKQQYKKYDKELKAQQKERRRRMQERGRGEQRRGQGQRKGIN</sequence>
<feature type="region of interest" description="Disordered" evidence="1">
    <location>
        <begin position="98"/>
        <end position="133"/>
    </location>
</feature>
<feature type="compositionally biased region" description="Basic and acidic residues" evidence="1">
    <location>
        <begin position="115"/>
        <end position="124"/>
    </location>
</feature>
<gene>
    <name evidence="2" type="ORF">METZ01_LOCUS52235</name>
</gene>